<dbReference type="InterPro" id="IPR011852">
    <property type="entry name" value="TRAP_TAXI"/>
</dbReference>
<dbReference type="Pfam" id="PF16868">
    <property type="entry name" value="NMT1_3"/>
    <property type="match status" value="1"/>
</dbReference>
<proteinExistence type="predicted"/>
<evidence type="ECO:0000313" key="2">
    <source>
        <dbReference type="Proteomes" id="UP000198615"/>
    </source>
</evidence>
<reference evidence="1 2" key="1">
    <citation type="submission" date="2016-10" db="EMBL/GenBank/DDBJ databases">
        <authorList>
            <person name="Varghese N."/>
            <person name="Submissions S."/>
        </authorList>
    </citation>
    <scope>NUCLEOTIDE SEQUENCE [LARGE SCALE GENOMIC DNA]</scope>
    <source>
        <strain evidence="1 2">DSM 18839</strain>
    </source>
</reference>
<dbReference type="OrthoDB" id="8477520at2"/>
<dbReference type="SUPFAM" id="SSF53850">
    <property type="entry name" value="Periplasmic binding protein-like II"/>
    <property type="match status" value="1"/>
</dbReference>
<dbReference type="InterPro" id="IPR006311">
    <property type="entry name" value="TAT_signal"/>
</dbReference>
<organism evidence="1 2">
    <name type="scientific">Thalassobaculum litoreum DSM 18839</name>
    <dbReference type="NCBI Taxonomy" id="1123362"/>
    <lineage>
        <taxon>Bacteria</taxon>
        <taxon>Pseudomonadati</taxon>
        <taxon>Pseudomonadota</taxon>
        <taxon>Alphaproteobacteria</taxon>
        <taxon>Rhodospirillales</taxon>
        <taxon>Thalassobaculaceae</taxon>
        <taxon>Thalassobaculum</taxon>
    </lineage>
</organism>
<dbReference type="EMBL" id="FNBW01000004">
    <property type="protein sequence ID" value="SDF51826.1"/>
    <property type="molecule type" value="Genomic_DNA"/>
</dbReference>
<protein>
    <submittedName>
        <fullName evidence="1">TRAP transporter solute receptor, TAXI family</fullName>
    </submittedName>
</protein>
<dbReference type="Proteomes" id="UP000198615">
    <property type="component" value="Unassembled WGS sequence"/>
</dbReference>
<dbReference type="NCBIfam" id="TIGR02122">
    <property type="entry name" value="TRAP_TAXI"/>
    <property type="match status" value="1"/>
</dbReference>
<keyword evidence="2" id="KW-1185">Reference proteome</keyword>
<dbReference type="AlphaFoldDB" id="A0A8G2EVX5"/>
<dbReference type="PANTHER" id="PTHR42941">
    <property type="entry name" value="SLL1037 PROTEIN"/>
    <property type="match status" value="1"/>
</dbReference>
<dbReference type="RefSeq" id="WP_093149365.1">
    <property type="nucleotide sequence ID" value="NZ_FNBW01000004.1"/>
</dbReference>
<gene>
    <name evidence="1" type="ORF">SAMN05660686_01516</name>
</gene>
<comment type="caution">
    <text evidence="1">The sequence shown here is derived from an EMBL/GenBank/DDBJ whole genome shotgun (WGS) entry which is preliminary data.</text>
</comment>
<dbReference type="PROSITE" id="PS51318">
    <property type="entry name" value="TAT"/>
    <property type="match status" value="1"/>
</dbReference>
<name>A0A8G2EVX5_9PROT</name>
<sequence>MSILTRRTLLQGIGGAAGAAAMTPLLGGGAQAAGKIYQWGSSSLGSTGYQIITVLSAAASKFSDDRHASLSTAGGAENMALIGEGILDFGQSTTTDWYPAINGLGRYEGNPVNAVQMFSYTVWQCTPMVRADSGIETLEDLAGKRVMPAAAGGATTGLWNTLFEAAGIKDKVEWTYGSWSESYDALASGAVDCIPSLLTAGNPAGVMQRLETTHELKILPISQELIDKAAEMNPGVKSAMVSPDTWASLKEPTRMVSFGGVLAASPNISEEVGYNVTKAVYENAEFVRQRGGVKLKDINPEFAMEFLMPAYPVNAGAAKYFKEQGVWRDDLKIHG</sequence>
<dbReference type="PANTHER" id="PTHR42941:SF1">
    <property type="entry name" value="SLL1037 PROTEIN"/>
    <property type="match status" value="1"/>
</dbReference>
<keyword evidence="1" id="KW-0675">Receptor</keyword>
<dbReference type="Gene3D" id="3.40.190.10">
    <property type="entry name" value="Periplasmic binding protein-like II"/>
    <property type="match status" value="2"/>
</dbReference>
<accession>A0A8G2EVX5</accession>
<evidence type="ECO:0000313" key="1">
    <source>
        <dbReference type="EMBL" id="SDF51826.1"/>
    </source>
</evidence>